<feature type="transmembrane region" description="Helical" evidence="1">
    <location>
        <begin position="6"/>
        <end position="23"/>
    </location>
</feature>
<keyword evidence="3" id="KW-1185">Reference proteome</keyword>
<comment type="caution">
    <text evidence="2">The sequence shown here is derived from an EMBL/GenBank/DDBJ whole genome shotgun (WGS) entry which is preliminary data.</text>
</comment>
<keyword evidence="1" id="KW-1133">Transmembrane helix</keyword>
<evidence type="ECO:0000313" key="2">
    <source>
        <dbReference type="EMBL" id="MBD8082127.1"/>
    </source>
</evidence>
<dbReference type="EMBL" id="JACYFS010000001">
    <property type="protein sequence ID" value="MBD8082127.1"/>
    <property type="molecule type" value="Genomic_DNA"/>
</dbReference>
<keyword evidence="1" id="KW-0812">Transmembrane</keyword>
<feature type="transmembrane region" description="Helical" evidence="1">
    <location>
        <begin position="30"/>
        <end position="49"/>
    </location>
</feature>
<proteinExistence type="predicted"/>
<keyword evidence="1" id="KW-0472">Membrane</keyword>
<evidence type="ECO:0000313" key="3">
    <source>
        <dbReference type="Proteomes" id="UP000637299"/>
    </source>
</evidence>
<organism evidence="2 3">
    <name type="scientific">Chryseobacterium caseinilyticum</name>
    <dbReference type="NCBI Taxonomy" id="2771428"/>
    <lineage>
        <taxon>Bacteria</taxon>
        <taxon>Pseudomonadati</taxon>
        <taxon>Bacteroidota</taxon>
        <taxon>Flavobacteriia</taxon>
        <taxon>Flavobacteriales</taxon>
        <taxon>Weeksellaceae</taxon>
        <taxon>Chryseobacterium group</taxon>
        <taxon>Chryseobacterium</taxon>
    </lineage>
</organism>
<accession>A0ABR8ZA02</accession>
<evidence type="ECO:0000256" key="1">
    <source>
        <dbReference type="SAM" id="Phobius"/>
    </source>
</evidence>
<reference evidence="2 3" key="1">
    <citation type="submission" date="2020-09" db="EMBL/GenBank/DDBJ databases">
        <title>Genome seq and assembly of Chryseobacterium sp.</title>
        <authorList>
            <person name="Chhetri G."/>
        </authorList>
    </citation>
    <scope>NUCLEOTIDE SEQUENCE [LARGE SCALE GENOMIC DNA]</scope>
    <source>
        <strain evidence="2 3">GCR10</strain>
    </source>
</reference>
<protein>
    <submittedName>
        <fullName evidence="2">Uncharacterized protein</fullName>
    </submittedName>
</protein>
<dbReference type="Proteomes" id="UP000637299">
    <property type="component" value="Unassembled WGS sequence"/>
</dbReference>
<gene>
    <name evidence="2" type="ORF">IC610_06765</name>
</gene>
<sequence length="69" mass="7538">MGIIPLVLITVIIAIFVLIKIPNLTLTRKVIIVAAVAMLFFIGVAYVFITGFESGGRPNLEEVPIIQKE</sequence>
<name>A0ABR8ZA02_9FLAO</name>
<dbReference type="RefSeq" id="WP_191735787.1">
    <property type="nucleotide sequence ID" value="NZ_JACYFS010000001.1"/>
</dbReference>